<evidence type="ECO:0000256" key="3">
    <source>
        <dbReference type="ARBA" id="ARBA00023082"/>
    </source>
</evidence>
<sequence length="166" mass="18748">MTSKELKQQLHDILPPLRRFAISLCGSVSDADDLVQSTVERLLTRTKPDDLELIAWAFKVCRNIWIDDYRARKVREKATHHVELQRTQSADNEERVTHAMQLDEVNQALAQLPDDQRSMIALVAVQGLSYREVASILGVPTGTVMSRLARARSKLAEYFEGVSVCS</sequence>
<dbReference type="Proteomes" id="UP000182598">
    <property type="component" value="Unassembled WGS sequence"/>
</dbReference>
<dbReference type="InterPro" id="IPR013325">
    <property type="entry name" value="RNA_pol_sigma_r2"/>
</dbReference>
<dbReference type="EMBL" id="CYHB01000003">
    <property type="protein sequence ID" value="CUA86160.1"/>
    <property type="molecule type" value="Genomic_DNA"/>
</dbReference>
<dbReference type="InterPro" id="IPR039425">
    <property type="entry name" value="RNA_pol_sigma-70-like"/>
</dbReference>
<evidence type="ECO:0000313" key="7">
    <source>
        <dbReference type="EMBL" id="CUA86160.1"/>
    </source>
</evidence>
<dbReference type="Pfam" id="PF08281">
    <property type="entry name" value="Sigma70_r4_2"/>
    <property type="match status" value="1"/>
</dbReference>
<dbReference type="PANTHER" id="PTHR43133">
    <property type="entry name" value="RNA POLYMERASE ECF-TYPE SIGMA FACTO"/>
    <property type="match status" value="1"/>
</dbReference>
<dbReference type="SUPFAM" id="SSF88946">
    <property type="entry name" value="Sigma2 domain of RNA polymerase sigma factors"/>
    <property type="match status" value="1"/>
</dbReference>
<evidence type="ECO:0000256" key="4">
    <source>
        <dbReference type="ARBA" id="ARBA00023163"/>
    </source>
</evidence>
<keyword evidence="2" id="KW-0805">Transcription regulation</keyword>
<keyword evidence="8" id="KW-1185">Reference proteome</keyword>
<keyword evidence="4" id="KW-0804">Transcription</keyword>
<dbReference type="SUPFAM" id="SSF88659">
    <property type="entry name" value="Sigma3 and sigma4 domains of RNA polymerase sigma factors"/>
    <property type="match status" value="1"/>
</dbReference>
<dbReference type="Pfam" id="PF04542">
    <property type="entry name" value="Sigma70_r2"/>
    <property type="match status" value="1"/>
</dbReference>
<organism evidence="7 8">
    <name type="scientific">Pseudidiomarina woesei</name>
    <dbReference type="NCBI Taxonomy" id="1381080"/>
    <lineage>
        <taxon>Bacteria</taxon>
        <taxon>Pseudomonadati</taxon>
        <taxon>Pseudomonadota</taxon>
        <taxon>Gammaproteobacteria</taxon>
        <taxon>Alteromonadales</taxon>
        <taxon>Idiomarinaceae</taxon>
        <taxon>Pseudidiomarina</taxon>
    </lineage>
</organism>
<evidence type="ECO:0000259" key="6">
    <source>
        <dbReference type="Pfam" id="PF08281"/>
    </source>
</evidence>
<evidence type="ECO:0000313" key="8">
    <source>
        <dbReference type="Proteomes" id="UP000182598"/>
    </source>
</evidence>
<dbReference type="GO" id="GO:0016987">
    <property type="term" value="F:sigma factor activity"/>
    <property type="evidence" value="ECO:0007669"/>
    <property type="project" value="UniProtKB-KW"/>
</dbReference>
<dbReference type="InterPro" id="IPR036388">
    <property type="entry name" value="WH-like_DNA-bd_sf"/>
</dbReference>
<dbReference type="OrthoDB" id="9797134at2"/>
<evidence type="ECO:0000256" key="2">
    <source>
        <dbReference type="ARBA" id="ARBA00023015"/>
    </source>
</evidence>
<dbReference type="CDD" id="cd06171">
    <property type="entry name" value="Sigma70_r4"/>
    <property type="match status" value="1"/>
</dbReference>
<dbReference type="InterPro" id="IPR013249">
    <property type="entry name" value="RNA_pol_sigma70_r4_t2"/>
</dbReference>
<reference evidence="8" key="1">
    <citation type="submission" date="2015-08" db="EMBL/GenBank/DDBJ databases">
        <authorList>
            <person name="Varghese N."/>
        </authorList>
    </citation>
    <scope>NUCLEOTIDE SEQUENCE [LARGE SCALE GENOMIC DNA]</scope>
    <source>
        <strain evidence="8">DSM 27808</strain>
    </source>
</reference>
<dbReference type="PANTHER" id="PTHR43133:SF25">
    <property type="entry name" value="RNA POLYMERASE SIGMA FACTOR RFAY-RELATED"/>
    <property type="match status" value="1"/>
</dbReference>
<dbReference type="NCBIfam" id="TIGR02937">
    <property type="entry name" value="sigma70-ECF"/>
    <property type="match status" value="1"/>
</dbReference>
<feature type="domain" description="RNA polymerase sigma-70 region 2" evidence="5">
    <location>
        <begin position="14"/>
        <end position="73"/>
    </location>
</feature>
<dbReference type="GO" id="GO:0003677">
    <property type="term" value="F:DNA binding"/>
    <property type="evidence" value="ECO:0007669"/>
    <property type="project" value="InterPro"/>
</dbReference>
<accession>A0A0K6H5A5</accession>
<comment type="similarity">
    <text evidence="1">Belongs to the sigma-70 factor family. ECF subfamily.</text>
</comment>
<dbReference type="InterPro" id="IPR014284">
    <property type="entry name" value="RNA_pol_sigma-70_dom"/>
</dbReference>
<dbReference type="Gene3D" id="1.10.1740.10">
    <property type="match status" value="1"/>
</dbReference>
<evidence type="ECO:0000256" key="1">
    <source>
        <dbReference type="ARBA" id="ARBA00010641"/>
    </source>
</evidence>
<dbReference type="AlphaFoldDB" id="A0A0K6H5A5"/>
<feature type="domain" description="RNA polymerase sigma factor 70 region 4 type 2" evidence="6">
    <location>
        <begin position="103"/>
        <end position="155"/>
    </location>
</feature>
<dbReference type="Gene3D" id="1.10.10.10">
    <property type="entry name" value="Winged helix-like DNA-binding domain superfamily/Winged helix DNA-binding domain"/>
    <property type="match status" value="1"/>
</dbReference>
<proteinExistence type="inferred from homology"/>
<dbReference type="InterPro" id="IPR013324">
    <property type="entry name" value="RNA_pol_sigma_r3/r4-like"/>
</dbReference>
<protein>
    <submittedName>
        <fullName evidence="7">RNA polymerase sigma factor, sigma-70 family</fullName>
    </submittedName>
</protein>
<dbReference type="InterPro" id="IPR007627">
    <property type="entry name" value="RNA_pol_sigma70_r2"/>
</dbReference>
<keyword evidence="3" id="KW-0731">Sigma factor</keyword>
<evidence type="ECO:0000259" key="5">
    <source>
        <dbReference type="Pfam" id="PF04542"/>
    </source>
</evidence>
<dbReference type="GO" id="GO:0006352">
    <property type="term" value="P:DNA-templated transcription initiation"/>
    <property type="evidence" value="ECO:0007669"/>
    <property type="project" value="InterPro"/>
</dbReference>
<dbReference type="RefSeq" id="WP_055439086.1">
    <property type="nucleotide sequence ID" value="NZ_CYHB01000003.1"/>
</dbReference>
<name>A0A0K6H5A5_9GAMM</name>
<gene>
    <name evidence="7" type="ORF">Ga0061064_1429</name>
</gene>